<dbReference type="Proteomes" id="UP000242175">
    <property type="component" value="Chromosome large"/>
</dbReference>
<feature type="transmembrane region" description="Helical" evidence="8">
    <location>
        <begin position="47"/>
        <end position="66"/>
    </location>
</feature>
<feature type="transmembrane region" description="Helical" evidence="8">
    <location>
        <begin position="103"/>
        <end position="121"/>
    </location>
</feature>
<dbReference type="EMBL" id="CP022355">
    <property type="protein sequence ID" value="ASK78643.1"/>
    <property type="molecule type" value="Genomic_DNA"/>
</dbReference>
<keyword evidence="10" id="KW-1185">Reference proteome</keyword>
<comment type="subcellular location">
    <subcellularLocation>
        <location evidence="1 8">Cell membrane</location>
        <topology evidence="1 8">Multi-pass membrane protein</topology>
    </subcellularLocation>
</comment>
<evidence type="ECO:0000256" key="6">
    <source>
        <dbReference type="ARBA" id="ARBA00022989"/>
    </source>
</evidence>
<evidence type="ECO:0000256" key="3">
    <source>
        <dbReference type="ARBA" id="ARBA00022448"/>
    </source>
</evidence>
<evidence type="ECO:0000256" key="7">
    <source>
        <dbReference type="ARBA" id="ARBA00023136"/>
    </source>
</evidence>
<feature type="transmembrane region" description="Helical" evidence="8">
    <location>
        <begin position="78"/>
        <end position="97"/>
    </location>
</feature>
<protein>
    <recommendedName>
        <fullName evidence="8">Probable membrane transporter protein</fullName>
    </recommendedName>
</protein>
<evidence type="ECO:0000256" key="2">
    <source>
        <dbReference type="ARBA" id="ARBA00009142"/>
    </source>
</evidence>
<reference evidence="9 10" key="1">
    <citation type="journal article" date="2016" name="Int. J. Syst. Evol. Microbiol.">
        <title>Paraphotobacterium marinum gen. nov., sp. nov., a member of the family Vibrionaceae, isolated from surface seawater.</title>
        <authorList>
            <person name="Huang Z."/>
            <person name="Dong C."/>
            <person name="Shao Z."/>
        </authorList>
    </citation>
    <scope>NUCLEOTIDE SEQUENCE [LARGE SCALE GENOMIC DNA]</scope>
    <source>
        <strain evidence="9 10">NSCS20N07D</strain>
    </source>
</reference>
<feature type="transmembrane region" description="Helical" evidence="8">
    <location>
        <begin position="133"/>
        <end position="150"/>
    </location>
</feature>
<accession>A0A220VFC8</accession>
<dbReference type="InterPro" id="IPR052017">
    <property type="entry name" value="TSUP"/>
</dbReference>
<evidence type="ECO:0000256" key="1">
    <source>
        <dbReference type="ARBA" id="ARBA00004651"/>
    </source>
</evidence>
<dbReference type="PANTHER" id="PTHR30269">
    <property type="entry name" value="TRANSMEMBRANE PROTEIN YFCA"/>
    <property type="match status" value="1"/>
</dbReference>
<dbReference type="GO" id="GO:0005886">
    <property type="term" value="C:plasma membrane"/>
    <property type="evidence" value="ECO:0007669"/>
    <property type="project" value="UniProtKB-SubCell"/>
</dbReference>
<evidence type="ECO:0000313" key="10">
    <source>
        <dbReference type="Proteomes" id="UP000242175"/>
    </source>
</evidence>
<feature type="transmembrane region" description="Helical" evidence="8">
    <location>
        <begin position="186"/>
        <end position="212"/>
    </location>
</feature>
<proteinExistence type="inferred from homology"/>
<organism evidence="9 10">
    <name type="scientific">Paraphotobacterium marinum</name>
    <dbReference type="NCBI Taxonomy" id="1755811"/>
    <lineage>
        <taxon>Bacteria</taxon>
        <taxon>Pseudomonadati</taxon>
        <taxon>Pseudomonadota</taxon>
        <taxon>Gammaproteobacteria</taxon>
        <taxon>Vibrionales</taxon>
        <taxon>Vibrionaceae</taxon>
        <taxon>Paraphotobacterium</taxon>
    </lineage>
</organism>
<dbReference type="PANTHER" id="PTHR30269:SF0">
    <property type="entry name" value="MEMBRANE TRANSPORTER PROTEIN YFCA-RELATED"/>
    <property type="match status" value="1"/>
</dbReference>
<evidence type="ECO:0000256" key="5">
    <source>
        <dbReference type="ARBA" id="ARBA00022692"/>
    </source>
</evidence>
<feature type="transmembrane region" description="Helical" evidence="8">
    <location>
        <begin position="156"/>
        <end position="174"/>
    </location>
</feature>
<dbReference type="InterPro" id="IPR002781">
    <property type="entry name" value="TM_pro_TauE-like"/>
</dbReference>
<dbReference type="Pfam" id="PF01925">
    <property type="entry name" value="TauE"/>
    <property type="match status" value="1"/>
</dbReference>
<dbReference type="KEGG" id="pmai:CF386_06315"/>
<keyword evidence="5 8" id="KW-0812">Transmembrane</keyword>
<comment type="similarity">
    <text evidence="2 8">Belongs to the 4-toluene sulfonate uptake permease (TSUP) (TC 2.A.102) family.</text>
</comment>
<keyword evidence="4 8" id="KW-1003">Cell membrane</keyword>
<keyword evidence="3" id="KW-0813">Transport</keyword>
<gene>
    <name evidence="9" type="ORF">CF386_06315</name>
</gene>
<name>A0A220VFC8_9GAMM</name>
<dbReference type="RefSeq" id="WP_089073551.1">
    <property type="nucleotide sequence ID" value="NZ_CBCSAM010000001.1"/>
</dbReference>
<dbReference type="AlphaFoldDB" id="A0A220VFC8"/>
<evidence type="ECO:0000256" key="4">
    <source>
        <dbReference type="ARBA" id="ARBA00022475"/>
    </source>
</evidence>
<evidence type="ECO:0000256" key="8">
    <source>
        <dbReference type="RuleBase" id="RU363041"/>
    </source>
</evidence>
<keyword evidence="7 8" id="KW-0472">Membrane</keyword>
<evidence type="ECO:0000313" key="9">
    <source>
        <dbReference type="EMBL" id="ASK78643.1"/>
    </source>
</evidence>
<dbReference type="OrthoDB" id="554695at2"/>
<sequence length="253" mass="27302">MDFPTYIFFIMFFVALLAGYVDAVAGGGGMLTVPALLSIGLPPSQAIATNKLQGTVGSLSSTLYFLKKKLINLNELKFAILFTFIGGLLGSITIQIIHADFLLKLIPILLIIIAFYFLLAPKVTSNNNIKKPILSNFNFALIIGLLIGFYDGFFGPGTGSFFAIAFVFLMKLDLVKATAKTKILNFTANLSALIMFILGGAIIWKIGLVMAIGQFIGAQIGAKMVVGKGTKFIRPMVIIVSLIMAFKLIVANF</sequence>
<feature type="transmembrane region" description="Helical" evidence="8">
    <location>
        <begin position="232"/>
        <end position="250"/>
    </location>
</feature>
<keyword evidence="6 8" id="KW-1133">Transmembrane helix</keyword>